<gene>
    <name evidence="1" type="ORF">GCM10010255_76980</name>
</gene>
<evidence type="ECO:0008006" key="3">
    <source>
        <dbReference type="Google" id="ProtNLM"/>
    </source>
</evidence>
<organism evidence="1 2">
    <name type="scientific">Streptomyces coeruleofuscus</name>
    <dbReference type="NCBI Taxonomy" id="66879"/>
    <lineage>
        <taxon>Bacteria</taxon>
        <taxon>Bacillati</taxon>
        <taxon>Actinomycetota</taxon>
        <taxon>Actinomycetes</taxon>
        <taxon>Kitasatosporales</taxon>
        <taxon>Streptomycetaceae</taxon>
        <taxon>Streptomyces</taxon>
    </lineage>
</organism>
<dbReference type="EMBL" id="BAAASE010000015">
    <property type="protein sequence ID" value="GAA2424151.1"/>
    <property type="molecule type" value="Genomic_DNA"/>
</dbReference>
<reference evidence="1 2" key="1">
    <citation type="journal article" date="2019" name="Int. J. Syst. Evol. Microbiol.">
        <title>The Global Catalogue of Microorganisms (GCM) 10K type strain sequencing project: providing services to taxonomists for standard genome sequencing and annotation.</title>
        <authorList>
            <consortium name="The Broad Institute Genomics Platform"/>
            <consortium name="The Broad Institute Genome Sequencing Center for Infectious Disease"/>
            <person name="Wu L."/>
            <person name="Ma J."/>
        </authorList>
    </citation>
    <scope>NUCLEOTIDE SEQUENCE [LARGE SCALE GENOMIC DNA]</scope>
    <source>
        <strain evidence="1 2">JCM 4358</strain>
    </source>
</reference>
<dbReference type="Proteomes" id="UP001499986">
    <property type="component" value="Unassembled WGS sequence"/>
</dbReference>
<evidence type="ECO:0000313" key="2">
    <source>
        <dbReference type="Proteomes" id="UP001499986"/>
    </source>
</evidence>
<accession>A0ABN3J7V1</accession>
<comment type="caution">
    <text evidence="1">The sequence shown here is derived from an EMBL/GenBank/DDBJ whole genome shotgun (WGS) entry which is preliminary data.</text>
</comment>
<sequence>MNPDQVPLLSTPFAVGPGMKRWINSALVTAFAGSLMLTAVPAADAVASSAAPRGKCVWLTVTGKKVAVRRPAKDEFSARPNSPVDHYVHRGDRLHSCVMTFNRGGPQYRACGRYGRDWYVVRGGQIPTTCVRVN</sequence>
<name>A0ABN3J7V1_9ACTN</name>
<proteinExistence type="predicted"/>
<keyword evidence="2" id="KW-1185">Reference proteome</keyword>
<evidence type="ECO:0000313" key="1">
    <source>
        <dbReference type="EMBL" id="GAA2424151.1"/>
    </source>
</evidence>
<protein>
    <recommendedName>
        <fullName evidence="3">Secreted protein</fullName>
    </recommendedName>
</protein>